<keyword evidence="1" id="KW-0285">Flavoprotein</keyword>
<sequence>MSKTVCIIGAGPAGIVAAKTLALHHTNITSAPAPLFAVTVYDSNLSPGGLWPSSRSDPTRPIHPGMTANLTTNTVQFSDLAWEEHAPQFPRAWMVGSYLTRYVQKYLDGRENVEMRFGRRVVRAERGEGGRGWVVESEGVGEGGEGSESREYDFLVVASGYFGKKKVPEWAGGALLSSAGQTIPVVHSTEFRTLNGLLGDQSLPGKKILVVGGQMSGVEIASTIASELSSAAHSPGAKPIRDAKDYTVHHLSDRHTWVTPLFTTPTPTAKIPYFLPSDFNAFNIARRPQPLTNIRGGLVPESLARVGHESMKTSMGTDQAEFHPVMADHDPSAPLYVAISQFYPNLVRSGLITLSRGRLESPEEIPAKTGVESVDDIAAVVLATGFDPSPSLSFLPVDVLEKIGHAPEFPDLTPALASHGTHHPSVPDLGFVGFYRGPYWGVMEMQSRFLAHLWTPEAISPRSDALKTALERDRSSEEVLAMRGNPRTAQFPMGDYPYLMQEFASALSLDISPAHPPHPAPAPPVDLITPARYSYPNAAEPSSAEETEKSLRQTRKCADECLTSTGCLAASVFRNLLGTWTLNREIKSSLPSHPSGTFTGTATFLLRRKTADGIETAAAGEQAFDGAREGWEYLYIEEGIFASSVGFSFPATRRYVYRYDEVRDVLSLWFVRVNDDEKADYLFHEVEFLPRPDSEAKSGSGSGVRAKAGHLCIDDYYAVEYDFGLEGVGMKRWEVRYVVKGPKKEYTLHGVYTRP</sequence>
<dbReference type="AlphaFoldDB" id="A0AAE8MNI5"/>
<dbReference type="PRINTS" id="PR00411">
    <property type="entry name" value="PNDRDTASEI"/>
</dbReference>
<keyword evidence="3" id="KW-0560">Oxidoreductase</keyword>
<keyword evidence="2" id="KW-0274">FAD</keyword>
<evidence type="ECO:0000256" key="3">
    <source>
        <dbReference type="ARBA" id="ARBA00023002"/>
    </source>
</evidence>
<keyword evidence="7" id="KW-1185">Reference proteome</keyword>
<feature type="domain" description="DUF6314" evidence="5">
    <location>
        <begin position="576"/>
        <end position="754"/>
    </location>
</feature>
<dbReference type="InterPro" id="IPR023753">
    <property type="entry name" value="FAD/NAD-binding_dom"/>
</dbReference>
<evidence type="ECO:0000313" key="7">
    <source>
        <dbReference type="Proteomes" id="UP001187682"/>
    </source>
</evidence>
<protein>
    <submittedName>
        <fullName evidence="6">Related to FMO1 Flavin-containing monooxygenase</fullName>
    </submittedName>
</protein>
<accession>A0AAE8MNI5</accession>
<dbReference type="InterPro" id="IPR036188">
    <property type="entry name" value="FAD/NAD-bd_sf"/>
</dbReference>
<evidence type="ECO:0000313" key="6">
    <source>
        <dbReference type="EMBL" id="SPN96669.1"/>
    </source>
</evidence>
<dbReference type="Pfam" id="PF07992">
    <property type="entry name" value="Pyr_redox_2"/>
    <property type="match status" value="1"/>
</dbReference>
<dbReference type="SUPFAM" id="SSF51905">
    <property type="entry name" value="FAD/NAD(P)-binding domain"/>
    <property type="match status" value="1"/>
</dbReference>
<dbReference type="InterPro" id="IPR050346">
    <property type="entry name" value="FMO-like"/>
</dbReference>
<dbReference type="EMBL" id="ONZQ02000001">
    <property type="protein sequence ID" value="SPN96669.1"/>
    <property type="molecule type" value="Genomic_DNA"/>
</dbReference>
<organism evidence="6 7">
    <name type="scientific">Cephalotrichum gorgonifer</name>
    <dbReference type="NCBI Taxonomy" id="2041049"/>
    <lineage>
        <taxon>Eukaryota</taxon>
        <taxon>Fungi</taxon>
        <taxon>Dikarya</taxon>
        <taxon>Ascomycota</taxon>
        <taxon>Pezizomycotina</taxon>
        <taxon>Sordariomycetes</taxon>
        <taxon>Hypocreomycetidae</taxon>
        <taxon>Microascales</taxon>
        <taxon>Microascaceae</taxon>
        <taxon>Cephalotrichum</taxon>
    </lineage>
</organism>
<dbReference type="PRINTS" id="PR00368">
    <property type="entry name" value="FADPNR"/>
</dbReference>
<dbReference type="Proteomes" id="UP001187682">
    <property type="component" value="Unassembled WGS sequence"/>
</dbReference>
<dbReference type="Pfam" id="PF19834">
    <property type="entry name" value="DUF6314"/>
    <property type="match status" value="1"/>
</dbReference>
<feature type="domain" description="FAD/NAD(P)-binding" evidence="4">
    <location>
        <begin position="4"/>
        <end position="225"/>
    </location>
</feature>
<reference evidence="6" key="1">
    <citation type="submission" date="2018-03" db="EMBL/GenBank/DDBJ databases">
        <authorList>
            <person name="Guldener U."/>
        </authorList>
    </citation>
    <scope>NUCLEOTIDE SEQUENCE</scope>
</reference>
<gene>
    <name evidence="6" type="ORF">DNG_00190</name>
</gene>
<dbReference type="InterPro" id="IPR045632">
    <property type="entry name" value="DUF6314"/>
</dbReference>
<evidence type="ECO:0000259" key="4">
    <source>
        <dbReference type="Pfam" id="PF07992"/>
    </source>
</evidence>
<dbReference type="PANTHER" id="PTHR23023">
    <property type="entry name" value="DIMETHYLANILINE MONOOXYGENASE"/>
    <property type="match status" value="1"/>
</dbReference>
<dbReference type="GO" id="GO:0004497">
    <property type="term" value="F:monooxygenase activity"/>
    <property type="evidence" value="ECO:0007669"/>
    <property type="project" value="UniProtKB-KW"/>
</dbReference>
<name>A0AAE8MNI5_9PEZI</name>
<proteinExistence type="predicted"/>
<comment type="caution">
    <text evidence="6">The sequence shown here is derived from an EMBL/GenBank/DDBJ whole genome shotgun (WGS) entry which is preliminary data.</text>
</comment>
<evidence type="ECO:0000259" key="5">
    <source>
        <dbReference type="Pfam" id="PF19834"/>
    </source>
</evidence>
<evidence type="ECO:0000256" key="1">
    <source>
        <dbReference type="ARBA" id="ARBA00022630"/>
    </source>
</evidence>
<keyword evidence="6" id="KW-0503">Monooxygenase</keyword>
<evidence type="ECO:0000256" key="2">
    <source>
        <dbReference type="ARBA" id="ARBA00022827"/>
    </source>
</evidence>
<dbReference type="Gene3D" id="3.50.50.60">
    <property type="entry name" value="FAD/NAD(P)-binding domain"/>
    <property type="match status" value="1"/>
</dbReference>